<dbReference type="InterPro" id="IPR001005">
    <property type="entry name" value="SANT/Myb"/>
</dbReference>
<sequence>MSINNRGFIQDSLLSTIPADKLRPVQIVLYKYLTQSITLDEAKVATTSILDDDSIMNQLEDYINVPDELPAQTSRIEDIHKVKKVAAWTPNEDRRLLASIHKFGLSDWQKISDYVGTGRNRNQCSQRWIRSLNPLINKNGWTPDEDLQLKKAVSLHGVKCWTKVAADMQGRTDVQCRYRYYILVREGQIRKGSKKANSKTKRIIPEQKPIKAEDYEKYYIPDIIDNSKDEFNLFHLEFDNQSLFDLFQ</sequence>
<evidence type="ECO:0000259" key="7">
    <source>
        <dbReference type="PROSITE" id="PS51294"/>
    </source>
</evidence>
<dbReference type="KEGG" id="tva:4759653"/>
<evidence type="ECO:0000259" key="6">
    <source>
        <dbReference type="PROSITE" id="PS51293"/>
    </source>
</evidence>
<evidence type="ECO:0000256" key="1">
    <source>
        <dbReference type="ARBA" id="ARBA00023015"/>
    </source>
</evidence>
<dbReference type="RefSeq" id="XP_001314371.1">
    <property type="nucleotide sequence ID" value="XM_001314352.1"/>
</dbReference>
<keyword evidence="2 8" id="KW-0238">DNA-binding</keyword>
<organism evidence="8 9">
    <name type="scientific">Trichomonas vaginalis (strain ATCC PRA-98 / G3)</name>
    <dbReference type="NCBI Taxonomy" id="412133"/>
    <lineage>
        <taxon>Eukaryota</taxon>
        <taxon>Metamonada</taxon>
        <taxon>Parabasalia</taxon>
        <taxon>Trichomonadida</taxon>
        <taxon>Trichomonadidae</taxon>
        <taxon>Trichomonas</taxon>
    </lineage>
</organism>
<evidence type="ECO:0000313" key="8">
    <source>
        <dbReference type="EMBL" id="EAY01824.1"/>
    </source>
</evidence>
<dbReference type="InterPro" id="IPR017884">
    <property type="entry name" value="SANT_dom"/>
</dbReference>
<feature type="domain" description="HTH myb-type" evidence="7">
    <location>
        <begin position="80"/>
        <end position="132"/>
    </location>
</feature>
<dbReference type="CDD" id="cd00167">
    <property type="entry name" value="SANT"/>
    <property type="match status" value="2"/>
</dbReference>
<dbReference type="PROSITE" id="PS51293">
    <property type="entry name" value="SANT"/>
    <property type="match status" value="1"/>
</dbReference>
<feature type="domain" description="HTH myb-type" evidence="7">
    <location>
        <begin position="133"/>
        <end position="188"/>
    </location>
</feature>
<dbReference type="VEuPathDB" id="TrichDB:TVAGG3_0197190"/>
<reference evidence="8" key="2">
    <citation type="journal article" date="2007" name="Science">
        <title>Draft genome sequence of the sexually transmitted pathogen Trichomonas vaginalis.</title>
        <authorList>
            <person name="Carlton J.M."/>
            <person name="Hirt R.P."/>
            <person name="Silva J.C."/>
            <person name="Delcher A.L."/>
            <person name="Schatz M."/>
            <person name="Zhao Q."/>
            <person name="Wortman J.R."/>
            <person name="Bidwell S.L."/>
            <person name="Alsmark U.C.M."/>
            <person name="Besteiro S."/>
            <person name="Sicheritz-Ponten T."/>
            <person name="Noel C.J."/>
            <person name="Dacks J.B."/>
            <person name="Foster P.G."/>
            <person name="Simillion C."/>
            <person name="Van de Peer Y."/>
            <person name="Miranda-Saavedra D."/>
            <person name="Barton G.J."/>
            <person name="Westrop G.D."/>
            <person name="Mueller S."/>
            <person name="Dessi D."/>
            <person name="Fiori P.L."/>
            <person name="Ren Q."/>
            <person name="Paulsen I."/>
            <person name="Zhang H."/>
            <person name="Bastida-Corcuera F.D."/>
            <person name="Simoes-Barbosa A."/>
            <person name="Brown M.T."/>
            <person name="Hayes R.D."/>
            <person name="Mukherjee M."/>
            <person name="Okumura C.Y."/>
            <person name="Schneider R."/>
            <person name="Smith A.J."/>
            <person name="Vanacova S."/>
            <person name="Villalvazo M."/>
            <person name="Haas B.J."/>
            <person name="Pertea M."/>
            <person name="Feldblyum T.V."/>
            <person name="Utterback T.R."/>
            <person name="Shu C.L."/>
            <person name="Osoegawa K."/>
            <person name="de Jong P.J."/>
            <person name="Hrdy I."/>
            <person name="Horvathova L."/>
            <person name="Zubacova Z."/>
            <person name="Dolezal P."/>
            <person name="Malik S.B."/>
            <person name="Logsdon J.M. Jr."/>
            <person name="Henze K."/>
            <person name="Gupta A."/>
            <person name="Wang C.C."/>
            <person name="Dunne R.L."/>
            <person name="Upcroft J.A."/>
            <person name="Upcroft P."/>
            <person name="White O."/>
            <person name="Salzberg S.L."/>
            <person name="Tang P."/>
            <person name="Chiu C.-H."/>
            <person name="Lee Y.-S."/>
            <person name="Embley T.M."/>
            <person name="Coombs G.H."/>
            <person name="Mottram J.C."/>
            <person name="Tachezy J."/>
            <person name="Fraser-Liggett C.M."/>
            <person name="Johnson P.J."/>
        </authorList>
    </citation>
    <scope>NUCLEOTIDE SEQUENCE [LARGE SCALE GENOMIC DNA]</scope>
    <source>
        <strain evidence="8">G3</strain>
    </source>
</reference>
<dbReference type="InterPro" id="IPR051575">
    <property type="entry name" value="Myb-like_DNA-bd"/>
</dbReference>
<feature type="domain" description="Myb-like" evidence="5">
    <location>
        <begin position="133"/>
        <end position="184"/>
    </location>
</feature>
<dbReference type="InParanoid" id="A2EZW1"/>
<dbReference type="GO" id="GO:0000978">
    <property type="term" value="F:RNA polymerase II cis-regulatory region sequence-specific DNA binding"/>
    <property type="evidence" value="ECO:0000318"/>
    <property type="project" value="GO_Central"/>
</dbReference>
<evidence type="ECO:0000256" key="3">
    <source>
        <dbReference type="ARBA" id="ARBA00023163"/>
    </source>
</evidence>
<evidence type="ECO:0000256" key="4">
    <source>
        <dbReference type="ARBA" id="ARBA00023242"/>
    </source>
</evidence>
<dbReference type="GO" id="GO:0005634">
    <property type="term" value="C:nucleus"/>
    <property type="evidence" value="ECO:0000318"/>
    <property type="project" value="GO_Central"/>
</dbReference>
<accession>A2EZW1</accession>
<dbReference type="AlphaFoldDB" id="A2EZW1"/>
<dbReference type="VEuPathDB" id="TrichDB:TVAG_273350"/>
<dbReference type="Gene3D" id="1.10.10.60">
    <property type="entry name" value="Homeodomain-like"/>
    <property type="match status" value="2"/>
</dbReference>
<dbReference type="PROSITE" id="PS50090">
    <property type="entry name" value="MYB_LIKE"/>
    <property type="match status" value="2"/>
</dbReference>
<dbReference type="OrthoDB" id="2143914at2759"/>
<evidence type="ECO:0000256" key="2">
    <source>
        <dbReference type="ARBA" id="ARBA00023125"/>
    </source>
</evidence>
<feature type="domain" description="SANT" evidence="6">
    <location>
        <begin position="136"/>
        <end position="188"/>
    </location>
</feature>
<proteinExistence type="predicted"/>
<keyword evidence="3" id="KW-0804">Transcription</keyword>
<dbReference type="GO" id="GO:0000981">
    <property type="term" value="F:DNA-binding transcription factor activity, RNA polymerase II-specific"/>
    <property type="evidence" value="ECO:0000318"/>
    <property type="project" value="GO_Central"/>
</dbReference>
<keyword evidence="1" id="KW-0805">Transcription regulation</keyword>
<gene>
    <name evidence="8" type="ORF">TVAG_273350</name>
</gene>
<evidence type="ECO:0000313" key="9">
    <source>
        <dbReference type="Proteomes" id="UP000001542"/>
    </source>
</evidence>
<dbReference type="GO" id="GO:0006355">
    <property type="term" value="P:regulation of DNA-templated transcription"/>
    <property type="evidence" value="ECO:0000318"/>
    <property type="project" value="GO_Central"/>
</dbReference>
<dbReference type="EMBL" id="DS113556">
    <property type="protein sequence ID" value="EAY01824.1"/>
    <property type="molecule type" value="Genomic_DNA"/>
</dbReference>
<dbReference type="PROSITE" id="PS51294">
    <property type="entry name" value="HTH_MYB"/>
    <property type="match status" value="2"/>
</dbReference>
<dbReference type="Pfam" id="PF00249">
    <property type="entry name" value="Myb_DNA-binding"/>
    <property type="match status" value="2"/>
</dbReference>
<dbReference type="STRING" id="5722.A2EZW1"/>
<dbReference type="InterPro" id="IPR017930">
    <property type="entry name" value="Myb_dom"/>
</dbReference>
<reference evidence="8" key="1">
    <citation type="submission" date="2006-10" db="EMBL/GenBank/DDBJ databases">
        <authorList>
            <person name="Amadeo P."/>
            <person name="Zhao Q."/>
            <person name="Wortman J."/>
            <person name="Fraser-Liggett C."/>
            <person name="Carlton J."/>
        </authorList>
    </citation>
    <scope>NUCLEOTIDE SEQUENCE</scope>
    <source>
        <strain evidence="8">G3</strain>
    </source>
</reference>
<feature type="domain" description="Myb-like" evidence="5">
    <location>
        <begin position="80"/>
        <end position="132"/>
    </location>
</feature>
<dbReference type="InterPro" id="IPR009057">
    <property type="entry name" value="Homeodomain-like_sf"/>
</dbReference>
<dbReference type="PANTHER" id="PTHR46621">
    <property type="entry name" value="SNRNA-ACTIVATING PROTEIN COMPLEX SUBUNIT 4"/>
    <property type="match status" value="1"/>
</dbReference>
<dbReference type="Proteomes" id="UP000001542">
    <property type="component" value="Unassembled WGS sequence"/>
</dbReference>
<name>A2EZW1_TRIV3</name>
<dbReference type="SMR" id="A2EZW1"/>
<dbReference type="SMART" id="SM00717">
    <property type="entry name" value="SANT"/>
    <property type="match status" value="2"/>
</dbReference>
<protein>
    <submittedName>
        <fullName evidence="8">Myb-like DNA-binding domain containing protein</fullName>
    </submittedName>
</protein>
<evidence type="ECO:0000259" key="5">
    <source>
        <dbReference type="PROSITE" id="PS50090"/>
    </source>
</evidence>
<dbReference type="SUPFAM" id="SSF46689">
    <property type="entry name" value="Homeodomain-like"/>
    <property type="match status" value="2"/>
</dbReference>
<keyword evidence="9" id="KW-1185">Reference proteome</keyword>
<dbReference type="PANTHER" id="PTHR46621:SF1">
    <property type="entry name" value="SNRNA-ACTIVATING PROTEIN COMPLEX SUBUNIT 4"/>
    <property type="match status" value="1"/>
</dbReference>
<dbReference type="eggNOG" id="KOG0048">
    <property type="taxonomic scope" value="Eukaryota"/>
</dbReference>
<keyword evidence="4" id="KW-0539">Nucleus</keyword>